<name>A0A5N0TGH0_9GAMM</name>
<accession>A0A5N0TGH0</accession>
<evidence type="ECO:0000256" key="2">
    <source>
        <dbReference type="SAM" id="MobiDB-lite"/>
    </source>
</evidence>
<organism evidence="4 5">
    <name type="scientific">Marinihelvus fidelis</name>
    <dbReference type="NCBI Taxonomy" id="2613842"/>
    <lineage>
        <taxon>Bacteria</taxon>
        <taxon>Pseudomonadati</taxon>
        <taxon>Pseudomonadota</taxon>
        <taxon>Gammaproteobacteria</taxon>
        <taxon>Chromatiales</taxon>
        <taxon>Wenzhouxiangellaceae</taxon>
        <taxon>Marinihelvus</taxon>
    </lineage>
</organism>
<evidence type="ECO:0000313" key="4">
    <source>
        <dbReference type="EMBL" id="KAA9133227.1"/>
    </source>
</evidence>
<comment type="caution">
    <text evidence="4">The sequence shown here is derived from an EMBL/GenBank/DDBJ whole genome shotgun (WGS) entry which is preliminary data.</text>
</comment>
<proteinExistence type="predicted"/>
<dbReference type="InterPro" id="IPR036526">
    <property type="entry name" value="C-N_Hydrolase_sf"/>
</dbReference>
<dbReference type="PANTHER" id="PTHR43674:SF15">
    <property type="entry name" value="FORMAMIDASE"/>
    <property type="match status" value="1"/>
</dbReference>
<dbReference type="SUPFAM" id="SSF56317">
    <property type="entry name" value="Carbon-nitrogen hydrolase"/>
    <property type="match status" value="1"/>
</dbReference>
<keyword evidence="1 4" id="KW-0378">Hydrolase</keyword>
<dbReference type="GO" id="GO:0033388">
    <property type="term" value="P:putrescine biosynthetic process from arginine"/>
    <property type="evidence" value="ECO:0007669"/>
    <property type="project" value="TreeGrafter"/>
</dbReference>
<evidence type="ECO:0000256" key="1">
    <source>
        <dbReference type="ARBA" id="ARBA00022801"/>
    </source>
</evidence>
<dbReference type="AlphaFoldDB" id="A0A5N0TGH0"/>
<dbReference type="InterPro" id="IPR003010">
    <property type="entry name" value="C-N_Hydrolase"/>
</dbReference>
<dbReference type="PROSITE" id="PS50263">
    <property type="entry name" value="CN_HYDROLASE"/>
    <property type="match status" value="1"/>
</dbReference>
<dbReference type="RefSeq" id="WP_150862786.1">
    <property type="nucleotide sequence ID" value="NZ_VYXP01000002.1"/>
</dbReference>
<dbReference type="PANTHER" id="PTHR43674">
    <property type="entry name" value="NITRILASE C965.09-RELATED"/>
    <property type="match status" value="1"/>
</dbReference>
<reference evidence="4 5" key="1">
    <citation type="submission" date="2019-09" db="EMBL/GenBank/DDBJ databases">
        <title>Wenzhouxiangella sp. Genome sequencing and assembly.</title>
        <authorList>
            <person name="Zhang R."/>
        </authorList>
    </citation>
    <scope>NUCLEOTIDE SEQUENCE [LARGE SCALE GENOMIC DNA]</scope>
    <source>
        <strain evidence="4 5">W260</strain>
    </source>
</reference>
<evidence type="ECO:0000313" key="5">
    <source>
        <dbReference type="Proteomes" id="UP000325372"/>
    </source>
</evidence>
<dbReference type="EMBL" id="VYXP01000002">
    <property type="protein sequence ID" value="KAA9133227.1"/>
    <property type="molecule type" value="Genomic_DNA"/>
</dbReference>
<keyword evidence="5" id="KW-1185">Reference proteome</keyword>
<sequence>MSHLPIAGLQLELGADDNLETIEREIAQVAKRFPWVRMVILPELCTRGASTDHAAEPGSEAETRFRAAAREHGLWLVPGSLFERRGNAVFNTAPVIDPTGEVVARYDKRHPFLPYEKGVRRGQDFCVFDVPGAGRIGLMICFDMWFPEMVRQLVWMGAEAIIVPTLTNTIDRKLELAIAQANAACNQVYMVNINVAGDLGYGRSIVVGPDGNVIHQASTTREIIALELDFEHVRRSRERGIFSTVQTLKNFRDADVRYPVYQPGAGPGALAELGPLALPDETDNNGPHGAHT</sequence>
<feature type="region of interest" description="Disordered" evidence="2">
    <location>
        <begin position="272"/>
        <end position="292"/>
    </location>
</feature>
<protein>
    <submittedName>
        <fullName evidence="4">Carbon-nitrogen hydrolase family protein</fullName>
    </submittedName>
</protein>
<dbReference type="GO" id="GO:0050126">
    <property type="term" value="F:N-carbamoylputrescine amidase activity"/>
    <property type="evidence" value="ECO:0007669"/>
    <property type="project" value="TreeGrafter"/>
</dbReference>
<dbReference type="Pfam" id="PF00795">
    <property type="entry name" value="CN_hydrolase"/>
    <property type="match status" value="1"/>
</dbReference>
<dbReference type="Proteomes" id="UP000325372">
    <property type="component" value="Unassembled WGS sequence"/>
</dbReference>
<dbReference type="Gene3D" id="3.60.110.10">
    <property type="entry name" value="Carbon-nitrogen hydrolase"/>
    <property type="match status" value="1"/>
</dbReference>
<evidence type="ECO:0000259" key="3">
    <source>
        <dbReference type="PROSITE" id="PS50263"/>
    </source>
</evidence>
<feature type="domain" description="CN hydrolase" evidence="3">
    <location>
        <begin position="4"/>
        <end position="230"/>
    </location>
</feature>
<dbReference type="InterPro" id="IPR050345">
    <property type="entry name" value="Aliph_Amidase/BUP"/>
</dbReference>
<dbReference type="CDD" id="cd07197">
    <property type="entry name" value="nitrilase"/>
    <property type="match status" value="1"/>
</dbReference>
<gene>
    <name evidence="4" type="ORF">F3N42_02385</name>
</gene>